<dbReference type="PRINTS" id="PR00987">
    <property type="entry name" value="TRNASYNTHGLU"/>
</dbReference>
<evidence type="ECO:0000259" key="8">
    <source>
        <dbReference type="Pfam" id="PF00749"/>
    </source>
</evidence>
<keyword evidence="10" id="KW-1185">Reference proteome</keyword>
<keyword evidence="7" id="KW-0648">Protein biosynthesis</keyword>
<dbReference type="Gene3D" id="3.40.50.620">
    <property type="entry name" value="HUPs"/>
    <property type="match status" value="2"/>
</dbReference>
<dbReference type="AlphaFoldDB" id="A0A087BES3"/>
<evidence type="ECO:0000256" key="7">
    <source>
        <dbReference type="RuleBase" id="RU363037"/>
    </source>
</evidence>
<keyword evidence="4" id="KW-0862">Zinc</keyword>
<dbReference type="RefSeq" id="WP_022859766.1">
    <property type="nucleotide sequence ID" value="NZ_JGZB01000001.1"/>
</dbReference>
<feature type="domain" description="Glutamyl/glutaminyl-tRNA synthetase class Ib catalytic" evidence="8">
    <location>
        <begin position="3"/>
        <end position="230"/>
    </location>
</feature>
<evidence type="ECO:0000256" key="5">
    <source>
        <dbReference type="ARBA" id="ARBA00022840"/>
    </source>
</evidence>
<dbReference type="eggNOG" id="COG0008">
    <property type="taxonomic scope" value="Bacteria"/>
</dbReference>
<gene>
    <name evidence="9" type="ORF">BMAGN_1240</name>
</gene>
<reference evidence="9 10" key="1">
    <citation type="submission" date="2014-03" db="EMBL/GenBank/DDBJ databases">
        <title>Genomics of Bifidobacteria.</title>
        <authorList>
            <person name="Ventura M."/>
            <person name="Milani C."/>
            <person name="Lugli G.A."/>
        </authorList>
    </citation>
    <scope>NUCLEOTIDE SEQUENCE [LARGE SCALE GENOMIC DNA]</scope>
    <source>
        <strain evidence="9 10">LMG 11591</strain>
    </source>
</reference>
<evidence type="ECO:0000256" key="3">
    <source>
        <dbReference type="ARBA" id="ARBA00022741"/>
    </source>
</evidence>
<dbReference type="InterPro" id="IPR014729">
    <property type="entry name" value="Rossmann-like_a/b/a_fold"/>
</dbReference>
<evidence type="ECO:0000256" key="6">
    <source>
        <dbReference type="ARBA" id="ARBA00023146"/>
    </source>
</evidence>
<evidence type="ECO:0000256" key="1">
    <source>
        <dbReference type="ARBA" id="ARBA00022598"/>
    </source>
</evidence>
<dbReference type="SUPFAM" id="SSF52374">
    <property type="entry name" value="Nucleotidylyl transferase"/>
    <property type="match status" value="2"/>
</dbReference>
<organism evidence="9 10">
    <name type="scientific">Bifidobacterium magnum</name>
    <dbReference type="NCBI Taxonomy" id="1692"/>
    <lineage>
        <taxon>Bacteria</taxon>
        <taxon>Bacillati</taxon>
        <taxon>Actinomycetota</taxon>
        <taxon>Actinomycetes</taxon>
        <taxon>Bifidobacteriales</taxon>
        <taxon>Bifidobacteriaceae</taxon>
        <taxon>Bifidobacterium</taxon>
    </lineage>
</organism>
<dbReference type="GO" id="GO:0005524">
    <property type="term" value="F:ATP binding"/>
    <property type="evidence" value="ECO:0007669"/>
    <property type="project" value="UniProtKB-KW"/>
</dbReference>
<dbReference type="EC" id="6.1.1.17" evidence="9"/>
<dbReference type="PANTHER" id="PTHR43311">
    <property type="entry name" value="GLUTAMATE--TRNA LIGASE"/>
    <property type="match status" value="1"/>
</dbReference>
<proteinExistence type="inferred from homology"/>
<keyword evidence="5 7" id="KW-0067">ATP-binding</keyword>
<dbReference type="PROSITE" id="PS00178">
    <property type="entry name" value="AA_TRNA_LIGASE_I"/>
    <property type="match status" value="1"/>
</dbReference>
<evidence type="ECO:0000256" key="4">
    <source>
        <dbReference type="ARBA" id="ARBA00022833"/>
    </source>
</evidence>
<accession>A0A087BES3</accession>
<dbReference type="PANTHER" id="PTHR43311:SF1">
    <property type="entry name" value="GLUTAMYL-Q TRNA(ASP) SYNTHETASE"/>
    <property type="match status" value="1"/>
</dbReference>
<dbReference type="STRING" id="1692.BMAGN_1240"/>
<dbReference type="Proteomes" id="UP000029052">
    <property type="component" value="Unassembled WGS sequence"/>
</dbReference>
<dbReference type="GO" id="GO:0006424">
    <property type="term" value="P:glutamyl-tRNA aminoacylation"/>
    <property type="evidence" value="ECO:0007669"/>
    <property type="project" value="TreeGrafter"/>
</dbReference>
<dbReference type="InterPro" id="IPR049940">
    <property type="entry name" value="GluQ/Sye"/>
</dbReference>
<evidence type="ECO:0000313" key="9">
    <source>
        <dbReference type="EMBL" id="KFI69523.1"/>
    </source>
</evidence>
<comment type="similarity">
    <text evidence="7">Belongs to the class-I aminoacyl-tRNA synthetase family.</text>
</comment>
<dbReference type="EMBL" id="JGZB01000001">
    <property type="protein sequence ID" value="KFI69523.1"/>
    <property type="molecule type" value="Genomic_DNA"/>
</dbReference>
<dbReference type="InterPro" id="IPR001412">
    <property type="entry name" value="aa-tRNA-synth_I_CS"/>
</dbReference>
<keyword evidence="2" id="KW-0479">Metal-binding</keyword>
<evidence type="ECO:0000256" key="2">
    <source>
        <dbReference type="ARBA" id="ARBA00022723"/>
    </source>
</evidence>
<keyword evidence="6 7" id="KW-0030">Aminoacyl-tRNA synthetase</keyword>
<protein>
    <submittedName>
        <fullName evidence="9">Glutamyl-Q tRNA(Asp)synthetase</fullName>
        <ecNumber evidence="9">6.1.1.17</ecNumber>
    </submittedName>
</protein>
<keyword evidence="3 7" id="KW-0547">Nucleotide-binding</keyword>
<dbReference type="GO" id="GO:0004818">
    <property type="term" value="F:glutamate-tRNA ligase activity"/>
    <property type="evidence" value="ECO:0007669"/>
    <property type="project" value="UniProtKB-EC"/>
</dbReference>
<dbReference type="InterPro" id="IPR020058">
    <property type="entry name" value="Glu/Gln-tRNA-synth_Ib_cat-dom"/>
</dbReference>
<name>A0A087BES3_9BIFI</name>
<comment type="caution">
    <text evidence="9">The sequence shown here is derived from an EMBL/GenBank/DDBJ whole genome shotgun (WGS) entry which is preliminary data.</text>
</comment>
<dbReference type="InterPro" id="IPR000924">
    <property type="entry name" value="Glu/Gln-tRNA-synth"/>
</dbReference>
<keyword evidence="1 7" id="KW-0436">Ligase</keyword>
<evidence type="ECO:0000313" key="10">
    <source>
        <dbReference type="Proteomes" id="UP000029052"/>
    </source>
</evidence>
<sequence>MTGRFAPSPTGRMHMGNAYAMLAAWLSARARGDRMVLRIEDIDTPRVRKDADRWIMDDLAWLGLDWDGDPVYQSQRHALYADALEVLSEAGMVFPCFCSRAEIRAASAPQEGDGYVLYPGTCRRLMQDRPDAVAVLLDAGEQHSWRLALPEAGDDLGYESFGDRVYGWQRFDLGRDVGDSILVRADGLFAYQLAVTVDDLLGGIDDVVRGRDLLRSTALQMRIRDVLVARGFLDRHADVVRAEANRTQSAALPQDDLSIEEWDVPLASASHPAYAHIPLIDNAQGKRLAKRSYSLDLGKLREAGVRPEQIVGYCAALLGLDVPGVVRDGDGRIDPMDERFRPEPMSAEDVLELFSWDAVRSARYDKALPDDLAARFISARE</sequence>
<dbReference type="Pfam" id="PF00749">
    <property type="entry name" value="tRNA-synt_1c"/>
    <property type="match status" value="1"/>
</dbReference>